<evidence type="ECO:0000313" key="1">
    <source>
        <dbReference type="EMBL" id="AJE38920.1"/>
    </source>
</evidence>
<dbReference type="EMBL" id="CP023747">
    <property type="protein sequence ID" value="QEV43028.1"/>
    <property type="molecule type" value="Genomic_DNA"/>
</dbReference>
<dbReference type="Proteomes" id="UP000325763">
    <property type="component" value="Chromosome"/>
</dbReference>
<organism evidence="1 3">
    <name type="scientific">Streptomyces nodosus</name>
    <dbReference type="NCBI Taxonomy" id="40318"/>
    <lineage>
        <taxon>Bacteria</taxon>
        <taxon>Bacillati</taxon>
        <taxon>Actinomycetota</taxon>
        <taxon>Actinomycetes</taxon>
        <taxon>Kitasatosporales</taxon>
        <taxon>Streptomycetaceae</taxon>
        <taxon>Streptomyces</taxon>
    </lineage>
</organism>
<evidence type="ECO:0000313" key="4">
    <source>
        <dbReference type="Proteomes" id="UP000325763"/>
    </source>
</evidence>
<reference evidence="3" key="1">
    <citation type="submission" date="2014-09" db="EMBL/GenBank/DDBJ databases">
        <title>Sequence of the Streptomyces nodosus genome.</title>
        <authorList>
            <person name="Sweeney P."/>
            <person name="Stephens N."/>
            <person name="Murphy C."/>
            <person name="Caffrey P."/>
        </authorList>
    </citation>
    <scope>NUCLEOTIDE SEQUENCE [LARGE SCALE GENOMIC DNA]</scope>
    <source>
        <strain evidence="3">ATCC 14899</strain>
    </source>
</reference>
<evidence type="ECO:0000313" key="3">
    <source>
        <dbReference type="Proteomes" id="UP000031526"/>
    </source>
</evidence>
<dbReference type="STRING" id="40318.SNOD_01750"/>
<dbReference type="HOGENOM" id="CLU_3085207_0_0_11"/>
<reference evidence="2 4" key="3">
    <citation type="submission" date="2017-09" db="EMBL/GenBank/DDBJ databases">
        <title>Streptomyces genome completion.</title>
        <authorList>
            <person name="Lee N."/>
            <person name="Cho B.-K."/>
        </authorList>
    </citation>
    <scope>NUCLEOTIDE SEQUENCE [LARGE SCALE GENOMIC DNA]</scope>
    <source>
        <strain evidence="2 4">ATCC 14899</strain>
    </source>
</reference>
<dbReference type="Proteomes" id="UP000031526">
    <property type="component" value="Chromosome"/>
</dbReference>
<dbReference type="EMBL" id="CP009313">
    <property type="protein sequence ID" value="AJE38920.1"/>
    <property type="molecule type" value="Genomic_DNA"/>
</dbReference>
<gene>
    <name evidence="2" type="ORF">CP978_02120</name>
    <name evidence="1" type="ORF">SNOD_01750</name>
</gene>
<keyword evidence="3" id="KW-1185">Reference proteome</keyword>
<protein>
    <submittedName>
        <fullName evidence="1">Uncharacterized protein</fullName>
    </submittedName>
</protein>
<accession>A0A0B5DCH2</accession>
<name>A0A0B5DCH2_9ACTN</name>
<evidence type="ECO:0000313" key="2">
    <source>
        <dbReference type="EMBL" id="QEV43028.1"/>
    </source>
</evidence>
<dbReference type="AlphaFoldDB" id="A0A0B5DCH2"/>
<sequence length="60" mass="6261">MSAQLGYSRGGTSHYVSAVSISSGQNKSHTWALAESAYCTSTIGLLKYTGGSYQTPASHC</sequence>
<reference evidence="1 3" key="2">
    <citation type="journal article" date="2016" name="Appl. Microbiol. Biotechnol.">
        <title>Exploiting the genome sequence of Streptomyces nodosus for enhanced antibiotic production.</title>
        <authorList>
            <person name="Sweeney P."/>
            <person name="Murphy C.D."/>
            <person name="Caffrey P."/>
        </authorList>
    </citation>
    <scope>NUCLEOTIDE SEQUENCE [LARGE SCALE GENOMIC DNA]</scope>
    <source>
        <strain evidence="1 3">ATCC 14899</strain>
    </source>
</reference>
<dbReference type="KEGG" id="snq:CP978_02120"/>
<proteinExistence type="predicted"/>
<dbReference type="OrthoDB" id="4335474at2"/>